<evidence type="ECO:0000313" key="3">
    <source>
        <dbReference type="EMBL" id="HIX60215.1"/>
    </source>
</evidence>
<protein>
    <submittedName>
        <fullName evidence="3">DUF1648 domain-containing protein</fullName>
    </submittedName>
</protein>
<evidence type="ECO:0000256" key="1">
    <source>
        <dbReference type="SAM" id="Phobius"/>
    </source>
</evidence>
<sequence length="154" mass="17864">MKIKHGIADWILEVISFLLLAGASLYLLIGWDSFPDKLPMHHNFAGEIDRWGDKSELLFLVVIAWVLYALLVAVERFPQIWNTGVQVTPENRERVYRTLKYMLGTMKVLMNGVFAFLIVQTTFGQALSGWFLPVFLVVFLGDLVFWLVRLYRIR</sequence>
<evidence type="ECO:0000259" key="2">
    <source>
        <dbReference type="Pfam" id="PF07853"/>
    </source>
</evidence>
<evidence type="ECO:0000313" key="4">
    <source>
        <dbReference type="Proteomes" id="UP000886817"/>
    </source>
</evidence>
<feature type="transmembrane region" description="Helical" evidence="1">
    <location>
        <begin position="129"/>
        <end position="148"/>
    </location>
</feature>
<keyword evidence="1" id="KW-1133">Transmembrane helix</keyword>
<dbReference type="InterPro" id="IPR012867">
    <property type="entry name" value="DUF1648"/>
</dbReference>
<organism evidence="3 4">
    <name type="scientific">Candidatus Blautia gallistercoris</name>
    <dbReference type="NCBI Taxonomy" id="2838490"/>
    <lineage>
        <taxon>Bacteria</taxon>
        <taxon>Bacillati</taxon>
        <taxon>Bacillota</taxon>
        <taxon>Clostridia</taxon>
        <taxon>Lachnospirales</taxon>
        <taxon>Lachnospiraceae</taxon>
        <taxon>Blautia</taxon>
    </lineage>
</organism>
<reference evidence="3" key="2">
    <citation type="submission" date="2021-04" db="EMBL/GenBank/DDBJ databases">
        <authorList>
            <person name="Gilroy R."/>
        </authorList>
    </citation>
    <scope>NUCLEOTIDE SEQUENCE</scope>
    <source>
        <strain evidence="3">ChiSjej1B19-8411</strain>
    </source>
</reference>
<keyword evidence="1" id="KW-0812">Transmembrane</keyword>
<keyword evidence="1" id="KW-0472">Membrane</keyword>
<feature type="transmembrane region" description="Helical" evidence="1">
    <location>
        <begin position="57"/>
        <end position="74"/>
    </location>
</feature>
<feature type="transmembrane region" description="Helical" evidence="1">
    <location>
        <begin position="7"/>
        <end position="29"/>
    </location>
</feature>
<dbReference type="Pfam" id="PF07853">
    <property type="entry name" value="DUF1648"/>
    <property type="match status" value="1"/>
</dbReference>
<proteinExistence type="predicted"/>
<gene>
    <name evidence="3" type="ORF">IAA45_10960</name>
</gene>
<dbReference type="AlphaFoldDB" id="A0A9D1WJ92"/>
<dbReference type="EMBL" id="DXEX01000235">
    <property type="protein sequence ID" value="HIX60215.1"/>
    <property type="molecule type" value="Genomic_DNA"/>
</dbReference>
<reference evidence="3" key="1">
    <citation type="journal article" date="2021" name="PeerJ">
        <title>Extensive microbial diversity within the chicken gut microbiome revealed by metagenomics and culture.</title>
        <authorList>
            <person name="Gilroy R."/>
            <person name="Ravi A."/>
            <person name="Getino M."/>
            <person name="Pursley I."/>
            <person name="Horton D.L."/>
            <person name="Alikhan N.F."/>
            <person name="Baker D."/>
            <person name="Gharbi K."/>
            <person name="Hall N."/>
            <person name="Watson M."/>
            <person name="Adriaenssens E.M."/>
            <person name="Foster-Nyarko E."/>
            <person name="Jarju S."/>
            <person name="Secka A."/>
            <person name="Antonio M."/>
            <person name="Oren A."/>
            <person name="Chaudhuri R.R."/>
            <person name="La Ragione R."/>
            <person name="Hildebrand F."/>
            <person name="Pallen M.J."/>
        </authorList>
    </citation>
    <scope>NUCLEOTIDE SEQUENCE</scope>
    <source>
        <strain evidence="3">ChiSjej1B19-8411</strain>
    </source>
</reference>
<feature type="domain" description="DUF1648" evidence="2">
    <location>
        <begin position="19"/>
        <end position="63"/>
    </location>
</feature>
<dbReference type="Proteomes" id="UP000886817">
    <property type="component" value="Unassembled WGS sequence"/>
</dbReference>
<feature type="transmembrane region" description="Helical" evidence="1">
    <location>
        <begin position="101"/>
        <end position="123"/>
    </location>
</feature>
<name>A0A9D1WJ92_9FIRM</name>
<comment type="caution">
    <text evidence="3">The sequence shown here is derived from an EMBL/GenBank/DDBJ whole genome shotgun (WGS) entry which is preliminary data.</text>
</comment>
<accession>A0A9D1WJ92</accession>